<proteinExistence type="predicted"/>
<sequence>MFVIVCGYNAICPSEGQGDFRLSRLGSLLGFLVHSFIDDDPNMIWDPLQSVGVLLLKSKVADWESMKKTTFAGVRPADSKCIVVSQTAKTLPL</sequence>
<reference evidence="1" key="1">
    <citation type="submission" date="2020-08" db="EMBL/GenBank/DDBJ databases">
        <title>Multicomponent nature underlies the extraordinary mechanical properties of spider dragline silk.</title>
        <authorList>
            <person name="Kono N."/>
            <person name="Nakamura H."/>
            <person name="Mori M."/>
            <person name="Yoshida Y."/>
            <person name="Ohtoshi R."/>
            <person name="Malay A.D."/>
            <person name="Moran D.A.P."/>
            <person name="Tomita M."/>
            <person name="Numata K."/>
            <person name="Arakawa K."/>
        </authorList>
    </citation>
    <scope>NUCLEOTIDE SEQUENCE</scope>
</reference>
<dbReference type="Proteomes" id="UP000887159">
    <property type="component" value="Unassembled WGS sequence"/>
</dbReference>
<accession>A0A8X6W6X0</accession>
<evidence type="ECO:0000313" key="2">
    <source>
        <dbReference type="Proteomes" id="UP000887159"/>
    </source>
</evidence>
<gene>
    <name evidence="1" type="ORF">TNCV_4719461</name>
</gene>
<protein>
    <submittedName>
        <fullName evidence="1">Uncharacterized protein</fullName>
    </submittedName>
</protein>
<name>A0A8X6W6X0_TRICX</name>
<dbReference type="EMBL" id="BMAU01021387">
    <property type="protein sequence ID" value="GFY28811.1"/>
    <property type="molecule type" value="Genomic_DNA"/>
</dbReference>
<dbReference type="AlphaFoldDB" id="A0A8X6W6X0"/>
<comment type="caution">
    <text evidence="1">The sequence shown here is derived from an EMBL/GenBank/DDBJ whole genome shotgun (WGS) entry which is preliminary data.</text>
</comment>
<organism evidence="1 2">
    <name type="scientific">Trichonephila clavipes</name>
    <name type="common">Golden silk orbweaver</name>
    <name type="synonym">Nephila clavipes</name>
    <dbReference type="NCBI Taxonomy" id="2585209"/>
    <lineage>
        <taxon>Eukaryota</taxon>
        <taxon>Metazoa</taxon>
        <taxon>Ecdysozoa</taxon>
        <taxon>Arthropoda</taxon>
        <taxon>Chelicerata</taxon>
        <taxon>Arachnida</taxon>
        <taxon>Araneae</taxon>
        <taxon>Araneomorphae</taxon>
        <taxon>Entelegynae</taxon>
        <taxon>Araneoidea</taxon>
        <taxon>Nephilidae</taxon>
        <taxon>Trichonephila</taxon>
    </lineage>
</organism>
<evidence type="ECO:0000313" key="1">
    <source>
        <dbReference type="EMBL" id="GFY28811.1"/>
    </source>
</evidence>
<keyword evidence="2" id="KW-1185">Reference proteome</keyword>